<dbReference type="Proteomes" id="UP000243342">
    <property type="component" value="Unassembled WGS sequence"/>
</dbReference>
<dbReference type="RefSeq" id="WP_071657751.1">
    <property type="nucleotide sequence ID" value="NZ_MLCF01000103.1"/>
</dbReference>
<evidence type="ECO:0000313" key="2">
    <source>
        <dbReference type="Proteomes" id="UP000243342"/>
    </source>
</evidence>
<dbReference type="InterPro" id="IPR000801">
    <property type="entry name" value="Esterase-like"/>
</dbReference>
<sequence>MSAVIPYQPLPIDQSDVRYAHGPDSVARPGVPAGETIGFTWRDSAVYPGTVRKFWVHVPAGYDPAEPASLMVFQDGWWYLDPEGEVRGGIVLDNLVHRGDIPVTVGVFVDPGLFPDAEHPKNRNNEYDAFDDRYAEFLLTEIIPQVTARFSITDDPDRWGICGGSSGGNCAFTAAWLRPDRFRKVIGYLSSFTQMPGGNPYPALIPAEPPKPLRVFLQAGHRDLRWNAPERNWLANNLRVAAALAEAGYDFRLVLGDGPHSPNHGGVLLPDALRWLWRPDGAAP</sequence>
<dbReference type="AlphaFoldDB" id="A0A1J7BCH2"/>
<gene>
    <name evidence="1" type="ORF">BIV57_17065</name>
</gene>
<dbReference type="InterPro" id="IPR029058">
    <property type="entry name" value="AB_hydrolase_fold"/>
</dbReference>
<evidence type="ECO:0000313" key="1">
    <source>
        <dbReference type="EMBL" id="OIV36285.1"/>
    </source>
</evidence>
<protein>
    <submittedName>
        <fullName evidence="1">Enterochelin esterase</fullName>
    </submittedName>
</protein>
<dbReference type="SUPFAM" id="SSF53474">
    <property type="entry name" value="alpha/beta-Hydrolases"/>
    <property type="match status" value="1"/>
</dbReference>
<proteinExistence type="predicted"/>
<dbReference type="STRING" id="1428644.BIV57_17065"/>
<dbReference type="PANTHER" id="PTHR48098">
    <property type="entry name" value="ENTEROCHELIN ESTERASE-RELATED"/>
    <property type="match status" value="1"/>
</dbReference>
<dbReference type="PANTHER" id="PTHR48098:SF3">
    <property type="entry name" value="IRON(III) ENTEROBACTIN ESTERASE"/>
    <property type="match status" value="1"/>
</dbReference>
<dbReference type="OrthoDB" id="9775130at2"/>
<accession>A0A1J7BCH2</accession>
<dbReference type="EMBL" id="MLCF01000103">
    <property type="protein sequence ID" value="OIV36285.1"/>
    <property type="molecule type" value="Genomic_DNA"/>
</dbReference>
<keyword evidence="2" id="KW-1185">Reference proteome</keyword>
<dbReference type="Gene3D" id="3.40.50.1820">
    <property type="entry name" value="alpha/beta hydrolase"/>
    <property type="match status" value="1"/>
</dbReference>
<dbReference type="Pfam" id="PF00756">
    <property type="entry name" value="Esterase"/>
    <property type="match status" value="1"/>
</dbReference>
<dbReference type="InterPro" id="IPR050583">
    <property type="entry name" value="Mycobacterial_A85_antigen"/>
</dbReference>
<comment type="caution">
    <text evidence="1">The sequence shown here is derived from an EMBL/GenBank/DDBJ whole genome shotgun (WGS) entry which is preliminary data.</text>
</comment>
<name>A0A1J7BCH2_9ACTN</name>
<organism evidence="1 2">
    <name type="scientific">Mangrovactinospora gilvigrisea</name>
    <dbReference type="NCBI Taxonomy" id="1428644"/>
    <lineage>
        <taxon>Bacteria</taxon>
        <taxon>Bacillati</taxon>
        <taxon>Actinomycetota</taxon>
        <taxon>Actinomycetes</taxon>
        <taxon>Kitasatosporales</taxon>
        <taxon>Streptomycetaceae</taxon>
        <taxon>Mangrovactinospora</taxon>
    </lineage>
</organism>
<reference evidence="1 2" key="1">
    <citation type="submission" date="2016-10" db="EMBL/GenBank/DDBJ databases">
        <title>Genome sequence of Streptomyces gilvigriseus MUSC 26.</title>
        <authorList>
            <person name="Lee L.-H."/>
            <person name="Ser H.-L."/>
        </authorList>
    </citation>
    <scope>NUCLEOTIDE SEQUENCE [LARGE SCALE GENOMIC DNA]</scope>
    <source>
        <strain evidence="1 2">MUSC 26</strain>
    </source>
</reference>